<evidence type="ECO:0000256" key="1">
    <source>
        <dbReference type="SAM" id="MobiDB-lite"/>
    </source>
</evidence>
<evidence type="ECO:0000259" key="3">
    <source>
        <dbReference type="Pfam" id="PF22910"/>
    </source>
</evidence>
<sequence length="917" mass="100987">MSEPANVRLVRCPKCENLLPELANYAVYRCGGCGAVLRAKNEEQLGEAISDKSTEERVSGTGSSNSLQHSAEKQPEEASQDVSEMDVKSNLDSWKCEEKEPEKTGIASDDGCVDESKSATGKVAVENGLHMNSDNDGLVDRGLDFTSQIGSASVAGKSGRMSAWRSGERDEAAGVRRPMKTGVEGVRFSSSKQSGEGPSNCTMPASYSCGESLRNRDDKGEANRVQYLEKDRAELLRKLDDLKEQLISSCQVVDKPKEKVLRSGAMIPPDAYGSSDAWFPGGCSAADKFPMGFPASDKQATRPSYVNHHHPEPFPYSRGRDMNMHNFFPSVNNSSHLPGIDYPYGSHVMKRPLQQQLPGHYARQPHHYFSGHYLDSNPDPFEPYQPHTRFEHPPCSCFHCYEKHHGVPPLAPPDKSYHGMPKDSMFYHHENPGQFGQNSHNSRANVASFNSHGLHSRMRLPSEFNAEVGGFLHSCPRKVVLSGGGRCSRPVAGAAPFFTCSNCSELLQLPKKILAMTKKQRKIRCGSCSAVIDLAFVNQKLVLSARTNLKQASPQADDSSTEFVKHNASYSHHQMNRMNLDFSSDDGDTSGFDFQTIDTDPTASSMGQELNSSRPQEMQSLPSSSPSSTECENSPDASSGPREAANLVYLPIKPTPATSLTSSPHHQHFDHSYNNHLVNRLGKGNRSSRSDQEKAVTNKATTRQNSMKEASLATEMDVSFNEYSNAEIFHDPGDAGREDIQSKTSKARESFFTNIIKKSFKDFTRSNHADDHGKNNVFVNGHPIQDRVLKKAEKVAGPIHPGQYWYDYRAGFWGVMGGPCLGIIPPFIEELNHPLPANCACGDTGVYVNGRELHQQDLNLLSTRGLPTERDRSYIIEITGRVLDEDTGEELDSLGRLAPTVEKMKHGFGMKAPKAVA</sequence>
<name>A0AAV2FLY0_9ROSI</name>
<dbReference type="PANTHER" id="PTHR31105:SF58">
    <property type="entry name" value="G-LIKE PROTEIN, PUTATIVE (DUF3133)-RELATED"/>
    <property type="match status" value="1"/>
</dbReference>
<dbReference type="EMBL" id="OZ034820">
    <property type="protein sequence ID" value="CAL1398648.1"/>
    <property type="molecule type" value="Genomic_DNA"/>
</dbReference>
<dbReference type="Proteomes" id="UP001497516">
    <property type="component" value="Chromosome 7"/>
</dbReference>
<feature type="compositionally biased region" description="Polar residues" evidence="1">
    <location>
        <begin position="698"/>
        <end position="708"/>
    </location>
</feature>
<feature type="region of interest" description="Disordered" evidence="1">
    <location>
        <begin position="589"/>
        <end position="642"/>
    </location>
</feature>
<dbReference type="PANTHER" id="PTHR31105">
    <property type="entry name" value="EXTRA-LARGE G-PROTEIN-LIKE"/>
    <property type="match status" value="1"/>
</dbReference>
<dbReference type="InterPro" id="IPR055126">
    <property type="entry name" value="EDR4-like_N"/>
</dbReference>
<gene>
    <name evidence="4" type="ORF">LTRI10_LOCUS38870</name>
</gene>
<feature type="region of interest" description="Disordered" evidence="1">
    <location>
        <begin position="677"/>
        <end position="710"/>
    </location>
</feature>
<evidence type="ECO:0008006" key="6">
    <source>
        <dbReference type="Google" id="ProtNLM"/>
    </source>
</evidence>
<feature type="compositionally biased region" description="Polar residues" evidence="1">
    <location>
        <begin position="60"/>
        <end position="69"/>
    </location>
</feature>
<feature type="compositionally biased region" description="Basic and acidic residues" evidence="1">
    <location>
        <begin position="47"/>
        <end position="58"/>
    </location>
</feature>
<organism evidence="4 5">
    <name type="scientific">Linum trigynum</name>
    <dbReference type="NCBI Taxonomy" id="586398"/>
    <lineage>
        <taxon>Eukaryota</taxon>
        <taxon>Viridiplantae</taxon>
        <taxon>Streptophyta</taxon>
        <taxon>Embryophyta</taxon>
        <taxon>Tracheophyta</taxon>
        <taxon>Spermatophyta</taxon>
        <taxon>Magnoliopsida</taxon>
        <taxon>eudicotyledons</taxon>
        <taxon>Gunneridae</taxon>
        <taxon>Pentapetalae</taxon>
        <taxon>rosids</taxon>
        <taxon>fabids</taxon>
        <taxon>Malpighiales</taxon>
        <taxon>Linaceae</taxon>
        <taxon>Linum</taxon>
    </lineage>
</organism>
<feature type="domain" description="Enhanced disease resistance 4-like N-terminal" evidence="3">
    <location>
        <begin position="6"/>
        <end position="39"/>
    </location>
</feature>
<dbReference type="Pfam" id="PF11331">
    <property type="entry name" value="Zn_ribbon_12"/>
    <property type="match status" value="1"/>
</dbReference>
<feature type="compositionally biased region" description="Polar residues" evidence="1">
    <location>
        <begin position="596"/>
        <end position="619"/>
    </location>
</feature>
<keyword evidence="5" id="KW-1185">Reference proteome</keyword>
<dbReference type="GO" id="GO:1900150">
    <property type="term" value="P:regulation of defense response to fungus"/>
    <property type="evidence" value="ECO:0007669"/>
    <property type="project" value="InterPro"/>
</dbReference>
<reference evidence="4 5" key="1">
    <citation type="submission" date="2024-04" db="EMBL/GenBank/DDBJ databases">
        <authorList>
            <person name="Fracassetti M."/>
        </authorList>
    </citation>
    <scope>NUCLEOTIDE SEQUENCE [LARGE SCALE GENOMIC DNA]</scope>
</reference>
<feature type="compositionally biased region" description="Basic and acidic residues" evidence="1">
    <location>
        <begin position="85"/>
        <end position="103"/>
    </location>
</feature>
<evidence type="ECO:0000313" key="4">
    <source>
        <dbReference type="EMBL" id="CAL1398648.1"/>
    </source>
</evidence>
<accession>A0AAV2FLY0</accession>
<dbReference type="Pfam" id="PF22910">
    <property type="entry name" value="EDR4-like_1st"/>
    <property type="match status" value="1"/>
</dbReference>
<feature type="region of interest" description="Disordered" evidence="1">
    <location>
        <begin position="184"/>
        <end position="203"/>
    </location>
</feature>
<dbReference type="AlphaFoldDB" id="A0AAV2FLY0"/>
<feature type="region of interest" description="Disordered" evidence="1">
    <location>
        <begin position="47"/>
        <end position="115"/>
    </location>
</feature>
<evidence type="ECO:0000313" key="5">
    <source>
        <dbReference type="Proteomes" id="UP001497516"/>
    </source>
</evidence>
<proteinExistence type="predicted"/>
<feature type="domain" description="Probable zinc-ribbon" evidence="2">
    <location>
        <begin position="492"/>
        <end position="535"/>
    </location>
</feature>
<dbReference type="InterPro" id="IPR040244">
    <property type="entry name" value="EDR4-like"/>
</dbReference>
<evidence type="ECO:0000259" key="2">
    <source>
        <dbReference type="Pfam" id="PF11331"/>
    </source>
</evidence>
<protein>
    <recommendedName>
        <fullName evidence="6">Zinc-ribbon domain-containing protein</fullName>
    </recommendedName>
</protein>
<feature type="compositionally biased region" description="Polar residues" evidence="1">
    <location>
        <begin position="188"/>
        <end position="203"/>
    </location>
</feature>
<dbReference type="InterPro" id="IPR021480">
    <property type="entry name" value="Zinc_ribbon_12"/>
</dbReference>